<keyword evidence="3" id="KW-1185">Reference proteome</keyword>
<dbReference type="InterPro" id="IPR050523">
    <property type="entry name" value="AKR_Detox_Biosynth"/>
</dbReference>
<feature type="domain" description="NADP-dependent oxidoreductase" evidence="1">
    <location>
        <begin position="20"/>
        <end position="292"/>
    </location>
</feature>
<dbReference type="Proteomes" id="UP001595791">
    <property type="component" value="Unassembled WGS sequence"/>
</dbReference>
<dbReference type="InterPro" id="IPR036812">
    <property type="entry name" value="NAD(P)_OxRdtase_dom_sf"/>
</dbReference>
<dbReference type="PANTHER" id="PTHR43364:SF1">
    <property type="entry name" value="OXIDOREDUCTASE YDHF"/>
    <property type="match status" value="1"/>
</dbReference>
<organism evidence="2 3">
    <name type="scientific">Chitinimonas lacunae</name>
    <dbReference type="NCBI Taxonomy" id="1963018"/>
    <lineage>
        <taxon>Bacteria</taxon>
        <taxon>Pseudomonadati</taxon>
        <taxon>Pseudomonadota</taxon>
        <taxon>Betaproteobacteria</taxon>
        <taxon>Neisseriales</taxon>
        <taxon>Chitinibacteraceae</taxon>
        <taxon>Chitinimonas</taxon>
    </lineage>
</organism>
<protein>
    <submittedName>
        <fullName evidence="2">Aldo/keto reductase family oxidoreductase</fullName>
        <ecNumber evidence="2">1.-.-.-</ecNumber>
    </submittedName>
</protein>
<dbReference type="CDD" id="cd19092">
    <property type="entry name" value="AKR_BsYcsN_EcYdhF-like"/>
    <property type="match status" value="1"/>
</dbReference>
<sequence>MSSTPVPRLTLSRDGPEFSRLVAGTWRLGEWQWPLARRIAWIEACLELGITTFDHADIYGGYTVEALFGEALKARPDLRERIELVSKCGIRLVHPNRPEHRIKSYDTSRAHLEASVHASLKALGTERLDLLLIHRPDPLMDADEIASAFESLQRAGKVRHFGVSNFTPSQFALLDSRYRLVTNQIECSLLHLAPMLDGTLDQAQQLGRAPMIWSPLAGGRLLRGEDDSARQVQTTLTSLAAKYAVSASTLAHAWLLRHPARPLPIVGSSRLEGYQEAAAAFSVELERSDWYALWSASTGAPVP</sequence>
<dbReference type="SUPFAM" id="SSF51430">
    <property type="entry name" value="NAD(P)-linked oxidoreductase"/>
    <property type="match status" value="1"/>
</dbReference>
<proteinExistence type="predicted"/>
<dbReference type="RefSeq" id="WP_378165428.1">
    <property type="nucleotide sequence ID" value="NZ_JBHSBU010000001.1"/>
</dbReference>
<comment type="caution">
    <text evidence="2">The sequence shown here is derived from an EMBL/GenBank/DDBJ whole genome shotgun (WGS) entry which is preliminary data.</text>
</comment>
<dbReference type="InterPro" id="IPR023210">
    <property type="entry name" value="NADP_OxRdtase_dom"/>
</dbReference>
<evidence type="ECO:0000313" key="2">
    <source>
        <dbReference type="EMBL" id="MFC4160516.1"/>
    </source>
</evidence>
<dbReference type="Pfam" id="PF00248">
    <property type="entry name" value="Aldo_ket_red"/>
    <property type="match status" value="1"/>
</dbReference>
<keyword evidence="2" id="KW-0560">Oxidoreductase</keyword>
<dbReference type="GO" id="GO:0016491">
    <property type="term" value="F:oxidoreductase activity"/>
    <property type="evidence" value="ECO:0007669"/>
    <property type="project" value="UniProtKB-KW"/>
</dbReference>
<dbReference type="EMBL" id="JBHSBU010000001">
    <property type="protein sequence ID" value="MFC4160516.1"/>
    <property type="molecule type" value="Genomic_DNA"/>
</dbReference>
<dbReference type="EC" id="1.-.-.-" evidence="2"/>
<dbReference type="PRINTS" id="PR00069">
    <property type="entry name" value="ALDKETRDTASE"/>
</dbReference>
<reference evidence="3" key="1">
    <citation type="journal article" date="2019" name="Int. J. Syst. Evol. Microbiol.">
        <title>The Global Catalogue of Microorganisms (GCM) 10K type strain sequencing project: providing services to taxonomists for standard genome sequencing and annotation.</title>
        <authorList>
            <consortium name="The Broad Institute Genomics Platform"/>
            <consortium name="The Broad Institute Genome Sequencing Center for Infectious Disease"/>
            <person name="Wu L."/>
            <person name="Ma J."/>
        </authorList>
    </citation>
    <scope>NUCLEOTIDE SEQUENCE [LARGE SCALE GENOMIC DNA]</scope>
    <source>
        <strain evidence="3">LMG 29894</strain>
    </source>
</reference>
<evidence type="ECO:0000259" key="1">
    <source>
        <dbReference type="Pfam" id="PF00248"/>
    </source>
</evidence>
<name>A0ABV8MU49_9NEIS</name>
<dbReference type="PANTHER" id="PTHR43364">
    <property type="entry name" value="NADH-SPECIFIC METHYLGLYOXAL REDUCTASE-RELATED"/>
    <property type="match status" value="1"/>
</dbReference>
<dbReference type="InterPro" id="IPR020471">
    <property type="entry name" value="AKR"/>
</dbReference>
<accession>A0ABV8MU49</accession>
<evidence type="ECO:0000313" key="3">
    <source>
        <dbReference type="Proteomes" id="UP001595791"/>
    </source>
</evidence>
<gene>
    <name evidence="2" type="ORF">ACFOW7_14330</name>
</gene>
<dbReference type="Gene3D" id="3.20.20.100">
    <property type="entry name" value="NADP-dependent oxidoreductase domain"/>
    <property type="match status" value="1"/>
</dbReference>